<accession>A0ABX2XZ21</accession>
<keyword evidence="2" id="KW-0067">ATP-binding</keyword>
<keyword evidence="3" id="KW-1185">Reference proteome</keyword>
<dbReference type="EMBL" id="MAQA01000069">
    <property type="protein sequence ID" value="OCI29554.1"/>
    <property type="molecule type" value="Genomic_DNA"/>
</dbReference>
<gene>
    <name evidence="2" type="ORF">OERS_37730</name>
</gene>
<comment type="caution">
    <text evidence="2">The sequence shown here is derived from an EMBL/GenBank/DDBJ whole genome shotgun (WGS) entry which is preliminary data.</text>
</comment>
<proteinExistence type="predicted"/>
<dbReference type="Pfam" id="PF11898">
    <property type="entry name" value="DUF3418"/>
    <property type="match status" value="1"/>
</dbReference>
<evidence type="ECO:0000313" key="3">
    <source>
        <dbReference type="Proteomes" id="UP000093412"/>
    </source>
</evidence>
<sequence>MGAAPDGGVASVVVAEATGLTTWPTGLPDGVLPEVVSTPAGGGMVVRGYPALVEEVDPKGKPSVALRVLADRSTQDRAHARGVRRLLLGETALQTPRITSRWTGTQSLTMAASPYRNTEALVADLQLAAVMALTSGAKASQYGPLPDAVEIRSADSYTAARELVKRHLENEVHQIVGHVVAALTAARNLDGEIRSANSLALLNTLQDVRDQVAGLVHAGFVSQTPAHRLPHLTRYLRAASYRIEKAATNPHRDAELAWRVHDVEEAYSKARAAYAAGPADPARLAELDEAHWLIEEFRVSLFAQQLGTDGPVSEKRIRKVLAPGGW</sequence>
<organism evidence="2 3">
    <name type="scientific">Oerskovia enterophila</name>
    <dbReference type="NCBI Taxonomy" id="43678"/>
    <lineage>
        <taxon>Bacteria</taxon>
        <taxon>Bacillati</taxon>
        <taxon>Actinomycetota</taxon>
        <taxon>Actinomycetes</taxon>
        <taxon>Micrococcales</taxon>
        <taxon>Cellulomonadaceae</taxon>
        <taxon>Oerskovia</taxon>
    </lineage>
</organism>
<dbReference type="GO" id="GO:0004386">
    <property type="term" value="F:helicase activity"/>
    <property type="evidence" value="ECO:0007669"/>
    <property type="project" value="UniProtKB-KW"/>
</dbReference>
<feature type="domain" description="RNA helicase HrpA C-terminal" evidence="1">
    <location>
        <begin position="16"/>
        <end position="321"/>
    </location>
</feature>
<keyword evidence="2" id="KW-0547">Nucleotide-binding</keyword>
<reference evidence="2 3" key="1">
    <citation type="submission" date="2016-06" db="EMBL/GenBank/DDBJ databases">
        <title>Genome sequence of Oerskovia enterophila DSM 43852.</title>
        <authorList>
            <person name="Poehlein A."/>
            <person name="Jag V."/>
            <person name="Bengelsdorf F.R."/>
            <person name="Daniel R."/>
            <person name="Duerre P."/>
        </authorList>
    </citation>
    <scope>NUCLEOTIDE SEQUENCE [LARGE SCALE GENOMIC DNA]</scope>
    <source>
        <strain evidence="2 3">DSM 43852</strain>
    </source>
</reference>
<dbReference type="RefSeq" id="WP_068627564.1">
    <property type="nucleotide sequence ID" value="NZ_MAQA01000069.1"/>
</dbReference>
<protein>
    <submittedName>
        <fullName evidence="2">ATP-dependent RNA helicase HrpA</fullName>
    </submittedName>
</protein>
<keyword evidence="2" id="KW-0347">Helicase</keyword>
<keyword evidence="2" id="KW-0378">Hydrolase</keyword>
<evidence type="ECO:0000259" key="1">
    <source>
        <dbReference type="Pfam" id="PF11898"/>
    </source>
</evidence>
<name>A0ABX2XZ21_9CELL</name>
<dbReference type="InterPro" id="IPR024590">
    <property type="entry name" value="HrpA_C"/>
</dbReference>
<dbReference type="Proteomes" id="UP000093412">
    <property type="component" value="Unassembled WGS sequence"/>
</dbReference>
<evidence type="ECO:0000313" key="2">
    <source>
        <dbReference type="EMBL" id="OCI29554.1"/>
    </source>
</evidence>